<feature type="non-terminal residue" evidence="1">
    <location>
        <position position="1"/>
    </location>
</feature>
<sequence length="123" mass="13518">ILQNNICSDQNRKSSSSRNYRRRSDSFAAKLRDHRLYCFPALTGPQHPNYPSIDRHLSEGKEKPTPDAATFAKGMRHVDNPAASAIHSSTDCGNKGGGKQNSNQRYGAVAASAISSRPPSNWY</sequence>
<dbReference type="Proteomes" id="UP001145114">
    <property type="component" value="Unassembled WGS sequence"/>
</dbReference>
<organism evidence="1 2">
    <name type="scientific">Spiromyces aspiralis</name>
    <dbReference type="NCBI Taxonomy" id="68401"/>
    <lineage>
        <taxon>Eukaryota</taxon>
        <taxon>Fungi</taxon>
        <taxon>Fungi incertae sedis</taxon>
        <taxon>Zoopagomycota</taxon>
        <taxon>Kickxellomycotina</taxon>
        <taxon>Kickxellomycetes</taxon>
        <taxon>Kickxellales</taxon>
        <taxon>Kickxellaceae</taxon>
        <taxon>Spiromyces</taxon>
    </lineage>
</organism>
<comment type="caution">
    <text evidence="1">The sequence shown here is derived from an EMBL/GenBank/DDBJ whole genome shotgun (WGS) entry which is preliminary data.</text>
</comment>
<gene>
    <name evidence="1" type="ORF">EV182_002700</name>
</gene>
<keyword evidence="2" id="KW-1185">Reference proteome</keyword>
<feature type="non-terminal residue" evidence="1">
    <location>
        <position position="123"/>
    </location>
</feature>
<dbReference type="EMBL" id="JAMZIH010005733">
    <property type="protein sequence ID" value="KAJ1674721.1"/>
    <property type="molecule type" value="Genomic_DNA"/>
</dbReference>
<reference evidence="1" key="1">
    <citation type="submission" date="2022-06" db="EMBL/GenBank/DDBJ databases">
        <title>Phylogenomic reconstructions and comparative analyses of Kickxellomycotina fungi.</title>
        <authorList>
            <person name="Reynolds N.K."/>
            <person name="Stajich J.E."/>
            <person name="Barry K."/>
            <person name="Grigoriev I.V."/>
            <person name="Crous P."/>
            <person name="Smith M.E."/>
        </authorList>
    </citation>
    <scope>NUCLEOTIDE SEQUENCE</scope>
    <source>
        <strain evidence="1">RSA 2271</strain>
    </source>
</reference>
<accession>A0ACC1HEF9</accession>
<proteinExistence type="predicted"/>
<evidence type="ECO:0000313" key="2">
    <source>
        <dbReference type="Proteomes" id="UP001145114"/>
    </source>
</evidence>
<name>A0ACC1HEF9_9FUNG</name>
<protein>
    <submittedName>
        <fullName evidence="1">Uncharacterized protein</fullName>
    </submittedName>
</protein>
<evidence type="ECO:0000313" key="1">
    <source>
        <dbReference type="EMBL" id="KAJ1674721.1"/>
    </source>
</evidence>